<evidence type="ECO:0000256" key="17">
    <source>
        <dbReference type="ARBA" id="ARBA00023139"/>
    </source>
</evidence>
<keyword evidence="19" id="KW-0325">Glycoprotein</keyword>
<dbReference type="Pfam" id="PF07686">
    <property type="entry name" value="V-set"/>
    <property type="match status" value="1"/>
</dbReference>
<comment type="subcellular location">
    <subcellularLocation>
        <location evidence="3">Cell junction</location>
        <location evidence="3">Desmosome</location>
    </subcellularLocation>
    <subcellularLocation>
        <location evidence="2">Cell junction</location>
        <location evidence="2">Tight junction</location>
    </subcellularLocation>
    <subcellularLocation>
        <location evidence="1">Cell membrane</location>
        <topology evidence="1">Single-pass type I membrane protein</topology>
    </subcellularLocation>
    <subcellularLocation>
        <location evidence="4">Secreted</location>
    </subcellularLocation>
</comment>
<evidence type="ECO:0000256" key="24">
    <source>
        <dbReference type="ARBA" id="ARBA00072514"/>
    </source>
</evidence>
<evidence type="ECO:0000256" key="22">
    <source>
        <dbReference type="ARBA" id="ARBA00059937"/>
    </source>
</evidence>
<dbReference type="PANTHER" id="PTHR44598">
    <property type="entry name" value="JUNCTIONAL ADHESION MOLECULE C"/>
    <property type="match status" value="1"/>
</dbReference>
<dbReference type="GO" id="GO:0044291">
    <property type="term" value="C:cell-cell contact zone"/>
    <property type="evidence" value="ECO:0007669"/>
    <property type="project" value="TreeGrafter"/>
</dbReference>
<evidence type="ECO:0000313" key="29">
    <source>
        <dbReference type="Proteomes" id="UP000299084"/>
    </source>
</evidence>
<keyword evidence="11" id="KW-0221">Differentiation</keyword>
<dbReference type="GO" id="GO:0048731">
    <property type="term" value="P:system development"/>
    <property type="evidence" value="ECO:0007669"/>
    <property type="project" value="UniProtKB-ARBA"/>
</dbReference>
<evidence type="ECO:0000256" key="7">
    <source>
        <dbReference type="ARBA" id="ARBA00022475"/>
    </source>
</evidence>
<evidence type="ECO:0000256" key="26">
    <source>
        <dbReference type="SAM" id="Phobius"/>
    </source>
</evidence>
<evidence type="ECO:0000256" key="3">
    <source>
        <dbReference type="ARBA" id="ARBA00004568"/>
    </source>
</evidence>
<evidence type="ECO:0000256" key="9">
    <source>
        <dbReference type="ARBA" id="ARBA00022692"/>
    </source>
</evidence>
<dbReference type="PROSITE" id="PS50835">
    <property type="entry name" value="IG_LIKE"/>
    <property type="match status" value="2"/>
</dbReference>
<dbReference type="GO" id="GO:0005576">
    <property type="term" value="C:extracellular region"/>
    <property type="evidence" value="ECO:0007669"/>
    <property type="project" value="UniProtKB-SubCell"/>
</dbReference>
<dbReference type="GO" id="GO:0030057">
    <property type="term" value="C:desmosome"/>
    <property type="evidence" value="ECO:0007669"/>
    <property type="project" value="UniProtKB-SubCell"/>
</dbReference>
<comment type="caution">
    <text evidence="28">The sequence shown here is derived from an EMBL/GenBank/DDBJ whole genome shotgun (WGS) entry which is preliminary data.</text>
</comment>
<dbReference type="AlphaFoldDB" id="A0A5N4C7P8"/>
<feature type="domain" description="Ig-like" evidence="27">
    <location>
        <begin position="72"/>
        <end position="183"/>
    </location>
</feature>
<dbReference type="GO" id="GO:0007283">
    <property type="term" value="P:spermatogenesis"/>
    <property type="evidence" value="ECO:0007669"/>
    <property type="project" value="UniProtKB-KW"/>
</dbReference>
<proteinExistence type="inferred from homology"/>
<dbReference type="CDD" id="cd20946">
    <property type="entry name" value="IgV_1_JAM1-like"/>
    <property type="match status" value="1"/>
</dbReference>
<dbReference type="EMBL" id="JWIN03000033">
    <property type="protein sequence ID" value="KAB1254896.1"/>
    <property type="molecule type" value="Genomic_DNA"/>
</dbReference>
<keyword evidence="16 26" id="KW-0472">Membrane</keyword>
<evidence type="ECO:0000256" key="2">
    <source>
        <dbReference type="ARBA" id="ARBA00004435"/>
    </source>
</evidence>
<dbReference type="GO" id="GO:0005923">
    <property type="term" value="C:bicellular tight junction"/>
    <property type="evidence" value="ECO:0007669"/>
    <property type="project" value="UniProtKB-SubCell"/>
</dbReference>
<dbReference type="GO" id="GO:0098636">
    <property type="term" value="C:protein complex involved in cell adhesion"/>
    <property type="evidence" value="ECO:0007669"/>
    <property type="project" value="TreeGrafter"/>
</dbReference>
<evidence type="ECO:0000256" key="8">
    <source>
        <dbReference type="ARBA" id="ARBA00022525"/>
    </source>
</evidence>
<name>A0A5N4C7P8_CAMDR</name>
<evidence type="ECO:0000259" key="27">
    <source>
        <dbReference type="PROSITE" id="PS50835"/>
    </source>
</evidence>
<dbReference type="GO" id="GO:0030154">
    <property type="term" value="P:cell differentiation"/>
    <property type="evidence" value="ECO:0007669"/>
    <property type="project" value="UniProtKB-KW"/>
</dbReference>
<dbReference type="InterPro" id="IPR013783">
    <property type="entry name" value="Ig-like_fold"/>
</dbReference>
<comment type="function">
    <text evidence="22">Promotes chemotaxis of vascular endothelial cells and stimulates angiogenesis.</text>
</comment>
<evidence type="ECO:0000256" key="20">
    <source>
        <dbReference type="ARBA" id="ARBA00023288"/>
    </source>
</evidence>
<keyword evidence="29" id="KW-1185">Reference proteome</keyword>
<dbReference type="GO" id="GO:0042803">
    <property type="term" value="F:protein homodimerization activity"/>
    <property type="evidence" value="ECO:0007669"/>
    <property type="project" value="InterPro"/>
</dbReference>
<dbReference type="GO" id="GO:0005886">
    <property type="term" value="C:plasma membrane"/>
    <property type="evidence" value="ECO:0007669"/>
    <property type="project" value="UniProtKB-SubCell"/>
</dbReference>
<keyword evidence="13" id="KW-0130">Cell adhesion</keyword>
<dbReference type="InterPro" id="IPR007110">
    <property type="entry name" value="Ig-like_dom"/>
</dbReference>
<dbReference type="Gene3D" id="2.60.40.10">
    <property type="entry name" value="Immunoglobulins"/>
    <property type="match status" value="2"/>
</dbReference>
<keyword evidence="8" id="KW-0964">Secreted</keyword>
<dbReference type="SUPFAM" id="SSF48726">
    <property type="entry name" value="Immunoglobulin"/>
    <property type="match status" value="2"/>
</dbReference>
<keyword evidence="6" id="KW-0796">Tight junction</keyword>
<evidence type="ECO:0000256" key="21">
    <source>
        <dbReference type="ARBA" id="ARBA00023319"/>
    </source>
</evidence>
<keyword evidence="10" id="KW-0732">Signal</keyword>
<keyword evidence="20" id="KW-0449">Lipoprotein</keyword>
<sequence length="365" mass="40215">MRGERARGPSAALDMALRRRPALALLLLLRGVQKSDGGLSRRQQLTSTLALEGEKASFSVSIGTDEGWDVCPVHPVFPGEAGCLLGAVNLKSSNRNPVVQEFESVELSCIITDSQTSDPRIEWKKIQDAQTTYVYFDNKIQGDLAGRAELLGKTSLKIWNVTRTDSALYRCEVVARDDHKEIDEIVIELTVQVKPVSPVCRVPRAVPAGKAATLTCQEGEGSPRPRYSWYRDDVPLPTDSRANPRFRNSSFLFDAETGTLVFSAVHKEDSGRYYCIASNDAGSARCEEQEMEVYDLNIGGIIGGVLVVLAVLALITAGICCAYRRGYFINKQDGDSYKNPGRPDGVNYIRTDEEGDFRHKSSFVI</sequence>
<dbReference type="Proteomes" id="UP000299084">
    <property type="component" value="Unassembled WGS sequence"/>
</dbReference>
<evidence type="ECO:0000256" key="25">
    <source>
        <dbReference type="ARBA" id="ARBA00077917"/>
    </source>
</evidence>
<dbReference type="InterPro" id="IPR013106">
    <property type="entry name" value="Ig_V-set"/>
</dbReference>
<dbReference type="SMART" id="SM00406">
    <property type="entry name" value="IGv"/>
    <property type="match status" value="2"/>
</dbReference>
<keyword evidence="21" id="KW-0393">Immunoglobulin domain</keyword>
<evidence type="ECO:0000313" key="28">
    <source>
        <dbReference type="EMBL" id="KAB1254896.1"/>
    </source>
</evidence>
<reference evidence="28 29" key="1">
    <citation type="journal article" date="2019" name="Mol. Ecol. Resour.">
        <title>Improving Illumina assemblies with Hi-C and long reads: an example with the North African dromedary.</title>
        <authorList>
            <person name="Elbers J.P."/>
            <person name="Rogers M.F."/>
            <person name="Perelman P.L."/>
            <person name="Proskuryakova A.A."/>
            <person name="Serdyukova N.A."/>
            <person name="Johnson W.E."/>
            <person name="Horin P."/>
            <person name="Corander J."/>
            <person name="Murphy D."/>
            <person name="Burger P.A."/>
        </authorList>
    </citation>
    <scope>NUCLEOTIDE SEQUENCE [LARGE SCALE GENOMIC DNA]</scope>
    <source>
        <strain evidence="28">Drom800</strain>
        <tissue evidence="28">Blood</tissue>
    </source>
</reference>
<keyword evidence="14" id="KW-0965">Cell junction</keyword>
<dbReference type="Pfam" id="PF13927">
    <property type="entry name" value="Ig_3"/>
    <property type="match status" value="1"/>
</dbReference>
<dbReference type="GO" id="GO:0005178">
    <property type="term" value="F:integrin binding"/>
    <property type="evidence" value="ECO:0007669"/>
    <property type="project" value="TreeGrafter"/>
</dbReference>
<evidence type="ECO:0000256" key="13">
    <source>
        <dbReference type="ARBA" id="ARBA00022889"/>
    </source>
</evidence>
<dbReference type="GO" id="GO:0098632">
    <property type="term" value="F:cell-cell adhesion mediator activity"/>
    <property type="evidence" value="ECO:0007669"/>
    <property type="project" value="TreeGrafter"/>
</dbReference>
<evidence type="ECO:0000256" key="4">
    <source>
        <dbReference type="ARBA" id="ARBA00004613"/>
    </source>
</evidence>
<dbReference type="FunFam" id="2.60.40.10:FF:000342">
    <property type="entry name" value="Junctional adhesion molecule A"/>
    <property type="match status" value="1"/>
</dbReference>
<feature type="domain" description="Ig-like" evidence="27">
    <location>
        <begin position="195"/>
        <end position="292"/>
    </location>
</feature>
<evidence type="ECO:0000256" key="18">
    <source>
        <dbReference type="ARBA" id="ARBA00023157"/>
    </source>
</evidence>
<feature type="transmembrane region" description="Helical" evidence="26">
    <location>
        <begin position="298"/>
        <end position="323"/>
    </location>
</feature>
<comment type="subunit">
    <text evidence="23">Interacts with ITGAM. Interacts with GORASP2.</text>
</comment>
<keyword evidence="18" id="KW-1015">Disulfide bond</keyword>
<evidence type="ECO:0000256" key="16">
    <source>
        <dbReference type="ARBA" id="ARBA00023136"/>
    </source>
</evidence>
<evidence type="ECO:0000256" key="19">
    <source>
        <dbReference type="ARBA" id="ARBA00023180"/>
    </source>
</evidence>
<dbReference type="InterPro" id="IPR003599">
    <property type="entry name" value="Ig_sub"/>
</dbReference>
<keyword evidence="12" id="KW-0744">Spermatogenesis</keyword>
<dbReference type="InterPro" id="IPR003598">
    <property type="entry name" value="Ig_sub2"/>
</dbReference>
<dbReference type="GO" id="GO:0046982">
    <property type="term" value="F:protein heterodimerization activity"/>
    <property type="evidence" value="ECO:0007669"/>
    <property type="project" value="InterPro"/>
</dbReference>
<comment type="similarity">
    <text evidence="5">Belongs to the immunoglobulin superfamily.</text>
</comment>
<keyword evidence="17" id="KW-0564">Palmitate</keyword>
<evidence type="ECO:0000256" key="14">
    <source>
        <dbReference type="ARBA" id="ARBA00022949"/>
    </source>
</evidence>
<keyword evidence="9 26" id="KW-0812">Transmembrane</keyword>
<keyword evidence="15 26" id="KW-1133">Transmembrane helix</keyword>
<evidence type="ECO:0000256" key="11">
    <source>
        <dbReference type="ARBA" id="ARBA00022782"/>
    </source>
</evidence>
<accession>A0A5N4C7P8</accession>
<dbReference type="InterPro" id="IPR036179">
    <property type="entry name" value="Ig-like_dom_sf"/>
</dbReference>
<evidence type="ECO:0000256" key="23">
    <source>
        <dbReference type="ARBA" id="ARBA00062882"/>
    </source>
</evidence>
<evidence type="ECO:0000256" key="10">
    <source>
        <dbReference type="ARBA" id="ARBA00022729"/>
    </source>
</evidence>
<dbReference type="PANTHER" id="PTHR44598:SF2">
    <property type="entry name" value="JUNCTIONAL ADHESION MOLECULE C"/>
    <property type="match status" value="1"/>
</dbReference>
<evidence type="ECO:0000256" key="6">
    <source>
        <dbReference type="ARBA" id="ARBA00022427"/>
    </source>
</evidence>
<dbReference type="FunFam" id="2.60.40.10:FF:000766">
    <property type="entry name" value="junctional adhesion molecule C"/>
    <property type="match status" value="1"/>
</dbReference>
<dbReference type="STRING" id="9838.ENSCDRP00005021386"/>
<evidence type="ECO:0000256" key="12">
    <source>
        <dbReference type="ARBA" id="ARBA00022871"/>
    </source>
</evidence>
<dbReference type="SMART" id="SM00408">
    <property type="entry name" value="IGc2"/>
    <property type="match status" value="2"/>
</dbReference>
<evidence type="ECO:0000256" key="15">
    <source>
        <dbReference type="ARBA" id="ARBA00022989"/>
    </source>
</evidence>
<organism evidence="28 29">
    <name type="scientific">Camelus dromedarius</name>
    <name type="common">Dromedary</name>
    <name type="synonym">Arabian camel</name>
    <dbReference type="NCBI Taxonomy" id="9838"/>
    <lineage>
        <taxon>Eukaryota</taxon>
        <taxon>Metazoa</taxon>
        <taxon>Chordata</taxon>
        <taxon>Craniata</taxon>
        <taxon>Vertebrata</taxon>
        <taxon>Euteleostomi</taxon>
        <taxon>Mammalia</taxon>
        <taxon>Eutheria</taxon>
        <taxon>Laurasiatheria</taxon>
        <taxon>Artiodactyla</taxon>
        <taxon>Tylopoda</taxon>
        <taxon>Camelidae</taxon>
        <taxon>Camelus</taxon>
    </lineage>
</organism>
<evidence type="ECO:0000256" key="5">
    <source>
        <dbReference type="ARBA" id="ARBA00008637"/>
    </source>
</evidence>
<dbReference type="SMART" id="SM00409">
    <property type="entry name" value="IG"/>
    <property type="match status" value="2"/>
</dbReference>
<evidence type="ECO:0000256" key="1">
    <source>
        <dbReference type="ARBA" id="ARBA00004251"/>
    </source>
</evidence>
<protein>
    <recommendedName>
        <fullName evidence="24">Junctional adhesion molecule C</fullName>
    </recommendedName>
    <alternativeName>
        <fullName evidence="25">Junctional adhesion molecule 3</fullName>
    </alternativeName>
</protein>
<keyword evidence="7" id="KW-1003">Cell membrane</keyword>
<gene>
    <name evidence="28" type="ORF">Cadr_000028677</name>
</gene>
<dbReference type="GO" id="GO:0016477">
    <property type="term" value="P:cell migration"/>
    <property type="evidence" value="ECO:0007669"/>
    <property type="project" value="TreeGrafter"/>
</dbReference>
<dbReference type="InterPro" id="IPR042974">
    <property type="entry name" value="JAM-C"/>
</dbReference>